<evidence type="ECO:0000256" key="6">
    <source>
        <dbReference type="ARBA" id="ARBA00023242"/>
    </source>
</evidence>
<dbReference type="OMA" id="GAGCLTM"/>
<dbReference type="Pfam" id="PF00412">
    <property type="entry name" value="LIM"/>
    <property type="match status" value="1"/>
</dbReference>
<keyword evidence="3" id="KW-0677">Repeat</keyword>
<comment type="subcellular location">
    <subcellularLocation>
        <location evidence="1">Nucleus</location>
    </subcellularLocation>
</comment>
<dbReference type="SUPFAM" id="SSF57716">
    <property type="entry name" value="Glucocorticoid receptor-like (DNA-binding domain)"/>
    <property type="match status" value="2"/>
</dbReference>
<evidence type="ECO:0000259" key="8">
    <source>
        <dbReference type="PROSITE" id="PS50023"/>
    </source>
</evidence>
<evidence type="ECO:0000256" key="3">
    <source>
        <dbReference type="ARBA" id="ARBA00022737"/>
    </source>
</evidence>
<evidence type="ECO:0000256" key="2">
    <source>
        <dbReference type="ARBA" id="ARBA00022723"/>
    </source>
</evidence>
<dbReference type="AlphaFoldDB" id="A7SLV9"/>
<dbReference type="HOGENOM" id="CLU_026811_4_0_1"/>
<dbReference type="PROSITE" id="PS50023">
    <property type="entry name" value="LIM_DOMAIN_2"/>
    <property type="match status" value="1"/>
</dbReference>
<dbReference type="GO" id="GO:0046872">
    <property type="term" value="F:metal ion binding"/>
    <property type="evidence" value="ECO:0007669"/>
    <property type="project" value="UniProtKB-KW"/>
</dbReference>
<keyword evidence="10" id="KW-1185">Reference proteome</keyword>
<organism evidence="9 10">
    <name type="scientific">Nematostella vectensis</name>
    <name type="common">Starlet sea anemone</name>
    <dbReference type="NCBI Taxonomy" id="45351"/>
    <lineage>
        <taxon>Eukaryota</taxon>
        <taxon>Metazoa</taxon>
        <taxon>Cnidaria</taxon>
        <taxon>Anthozoa</taxon>
        <taxon>Hexacorallia</taxon>
        <taxon>Actiniaria</taxon>
        <taxon>Edwardsiidae</taxon>
        <taxon>Nematostella</taxon>
    </lineage>
</organism>
<evidence type="ECO:0000256" key="4">
    <source>
        <dbReference type="ARBA" id="ARBA00022833"/>
    </source>
</evidence>
<dbReference type="Gene3D" id="2.10.110.10">
    <property type="entry name" value="Cysteine Rich Protein"/>
    <property type="match status" value="1"/>
</dbReference>
<dbReference type="eggNOG" id="KOG1700">
    <property type="taxonomic scope" value="Eukaryota"/>
</dbReference>
<dbReference type="GO" id="GO:0005634">
    <property type="term" value="C:nucleus"/>
    <property type="evidence" value="ECO:0007669"/>
    <property type="project" value="UniProtKB-SubCell"/>
</dbReference>
<evidence type="ECO:0000256" key="1">
    <source>
        <dbReference type="ARBA" id="ARBA00004123"/>
    </source>
</evidence>
<dbReference type="PANTHER" id="PTHR24215">
    <property type="entry name" value="RHO-GTPASE-ACTIVATING PROTEIN LRG1"/>
    <property type="match status" value="1"/>
</dbReference>
<proteinExistence type="predicted"/>
<evidence type="ECO:0000256" key="5">
    <source>
        <dbReference type="ARBA" id="ARBA00023038"/>
    </source>
</evidence>
<sequence>MFVCNLFLCATKLKYGGGPSCYWCGKTVHGNERNDEGGRTFHRSCFYCFDCRKALDSTNLCSRVKNGFELLCKTCYAKKHGPKGVGFGIGAGALRFT</sequence>
<keyword evidence="5 7" id="KW-0440">LIM domain</keyword>
<gene>
    <name evidence="9" type="ORF">NEMVEDRAFT_v1g123146</name>
</gene>
<dbReference type="PhylomeDB" id="A7SLV9"/>
<dbReference type="FunFam" id="2.10.110.10:FF:000001">
    <property type="entry name" value="Cysteine and glycine-rich protein 1"/>
    <property type="match status" value="1"/>
</dbReference>
<reference evidence="9 10" key="1">
    <citation type="journal article" date="2007" name="Science">
        <title>Sea anemone genome reveals ancestral eumetazoan gene repertoire and genomic organization.</title>
        <authorList>
            <person name="Putnam N.H."/>
            <person name="Srivastava M."/>
            <person name="Hellsten U."/>
            <person name="Dirks B."/>
            <person name="Chapman J."/>
            <person name="Salamov A."/>
            <person name="Terry A."/>
            <person name="Shapiro H."/>
            <person name="Lindquist E."/>
            <person name="Kapitonov V.V."/>
            <person name="Jurka J."/>
            <person name="Genikhovich G."/>
            <person name="Grigoriev I.V."/>
            <person name="Lucas S.M."/>
            <person name="Steele R.E."/>
            <person name="Finnerty J.R."/>
            <person name="Technau U."/>
            <person name="Martindale M.Q."/>
            <person name="Rokhsar D.S."/>
        </authorList>
    </citation>
    <scope>NUCLEOTIDE SEQUENCE [LARGE SCALE GENOMIC DNA]</scope>
    <source>
        <strain evidence="10">CH2 X CH6</strain>
    </source>
</reference>
<keyword evidence="4 7" id="KW-0862">Zinc</keyword>
<evidence type="ECO:0000313" key="10">
    <source>
        <dbReference type="Proteomes" id="UP000001593"/>
    </source>
</evidence>
<protein>
    <recommendedName>
        <fullName evidence="8">LIM zinc-binding domain-containing protein</fullName>
    </recommendedName>
</protein>
<feature type="domain" description="LIM zinc-binding" evidence="8">
    <location>
        <begin position="19"/>
        <end position="82"/>
    </location>
</feature>
<keyword evidence="6" id="KW-0539">Nucleus</keyword>
<name>A7SLV9_NEMVE</name>
<keyword evidence="2 7" id="KW-0479">Metal-binding</keyword>
<dbReference type="InterPro" id="IPR001781">
    <property type="entry name" value="Znf_LIM"/>
</dbReference>
<evidence type="ECO:0000256" key="7">
    <source>
        <dbReference type="PROSITE-ProRule" id="PRU00125"/>
    </source>
</evidence>
<dbReference type="KEGG" id="nve:5506715"/>
<dbReference type="Proteomes" id="UP000001593">
    <property type="component" value="Unassembled WGS sequence"/>
</dbReference>
<dbReference type="InParanoid" id="A7SLV9"/>
<dbReference type="EMBL" id="DS469702">
    <property type="protein sequence ID" value="EDO35306.1"/>
    <property type="molecule type" value="Genomic_DNA"/>
</dbReference>
<evidence type="ECO:0000313" key="9">
    <source>
        <dbReference type="EMBL" id="EDO35306.1"/>
    </source>
</evidence>
<dbReference type="PROSITE" id="PS00478">
    <property type="entry name" value="LIM_DOMAIN_1"/>
    <property type="match status" value="1"/>
</dbReference>
<dbReference type="PANTHER" id="PTHR24215:SF35">
    <property type="entry name" value="MUSCLE LIM PROTEIN MLP84B"/>
    <property type="match status" value="1"/>
</dbReference>
<accession>A7SLV9</accession>